<dbReference type="AlphaFoldDB" id="A0A1M6HW59"/>
<dbReference type="SUPFAM" id="SSF52540">
    <property type="entry name" value="P-loop containing nucleoside triphosphate hydrolases"/>
    <property type="match status" value="1"/>
</dbReference>
<keyword evidence="3" id="KW-1185">Reference proteome</keyword>
<dbReference type="Proteomes" id="UP000184512">
    <property type="component" value="Unassembled WGS sequence"/>
</dbReference>
<dbReference type="Gene3D" id="3.40.50.300">
    <property type="entry name" value="P-loop containing nucleotide triphosphate hydrolases"/>
    <property type="match status" value="1"/>
</dbReference>
<evidence type="ECO:0000313" key="2">
    <source>
        <dbReference type="EMBL" id="SHJ26378.1"/>
    </source>
</evidence>
<dbReference type="OrthoDB" id="4934928at2"/>
<accession>A0A1M6HW59</accession>
<name>A0A1M6HW59_9ACTN</name>
<sequence>MSEYLDTNDHEPVDAFDIDREVRRLRIAAEARRIFAAENRGPEDPFDAGTLAEILARPAQPPMRIEELAPSDASILLVAQRKTGKTTMSGNYGRALLTGEPFLGRFDVRPLDGDVAVLNYEVSGAQLARWFDDVGVPRDRCHLVNLRGRRNPLHHEDDRARLAAMLRARGVESVIVDPFGRAFNGAEQNNAGEVSRWLTDLDLFVRSEVGARDLLLTAHAGWNGERTRGSSALEDWPDAIWTMTRDPEGDDGNRRRYFRAEGRDVDLDEGELTFDPDTRHLTYLEGGRRQAAVQRQRDEGRRQILDLLTEHTEGLSGKELSELAGRKDAAFTAARTALVEAGDVLQETRSGRGGGKLYRLNPSKVPNLPKPAEPVPSEPTEPPSIEGRFRFGTLEDEPTEKCQTCSEPIDPALTADGLHTHPGCEAGR</sequence>
<gene>
    <name evidence="2" type="ORF">SAMN02745244_02083</name>
</gene>
<feature type="compositionally biased region" description="Pro residues" evidence="1">
    <location>
        <begin position="368"/>
        <end position="382"/>
    </location>
</feature>
<protein>
    <submittedName>
        <fullName evidence="2">AAA domain-containing protein</fullName>
    </submittedName>
</protein>
<dbReference type="EMBL" id="FQZG01000035">
    <property type="protein sequence ID" value="SHJ26378.1"/>
    <property type="molecule type" value="Genomic_DNA"/>
</dbReference>
<dbReference type="STRING" id="1123357.SAMN02745244_02083"/>
<reference evidence="2 3" key="1">
    <citation type="submission" date="2016-11" db="EMBL/GenBank/DDBJ databases">
        <authorList>
            <person name="Jaros S."/>
            <person name="Januszkiewicz K."/>
            <person name="Wedrychowicz H."/>
        </authorList>
    </citation>
    <scope>NUCLEOTIDE SEQUENCE [LARGE SCALE GENOMIC DNA]</scope>
    <source>
        <strain evidence="2 3">DSM 12906</strain>
    </source>
</reference>
<feature type="region of interest" description="Disordered" evidence="1">
    <location>
        <begin position="348"/>
        <end position="428"/>
    </location>
</feature>
<evidence type="ECO:0000313" key="3">
    <source>
        <dbReference type="Proteomes" id="UP000184512"/>
    </source>
</evidence>
<evidence type="ECO:0000256" key="1">
    <source>
        <dbReference type="SAM" id="MobiDB-lite"/>
    </source>
</evidence>
<organism evidence="2 3">
    <name type="scientific">Tessaracoccus bendigoensis DSM 12906</name>
    <dbReference type="NCBI Taxonomy" id="1123357"/>
    <lineage>
        <taxon>Bacteria</taxon>
        <taxon>Bacillati</taxon>
        <taxon>Actinomycetota</taxon>
        <taxon>Actinomycetes</taxon>
        <taxon>Propionibacteriales</taxon>
        <taxon>Propionibacteriaceae</taxon>
        <taxon>Tessaracoccus</taxon>
    </lineage>
</organism>
<dbReference type="Pfam" id="PF13481">
    <property type="entry name" value="AAA_25"/>
    <property type="match status" value="1"/>
</dbReference>
<dbReference type="RefSeq" id="WP_073187934.1">
    <property type="nucleotide sequence ID" value="NZ_FQZG01000035.1"/>
</dbReference>
<proteinExistence type="predicted"/>
<dbReference type="InterPro" id="IPR027417">
    <property type="entry name" value="P-loop_NTPase"/>
</dbReference>